<evidence type="ECO:0000313" key="1">
    <source>
        <dbReference type="EMBL" id="THW83276.1"/>
    </source>
</evidence>
<gene>
    <name evidence="1" type="ORF">D6D15_09690</name>
</gene>
<comment type="caution">
    <text evidence="1">The sequence shown here is derived from an EMBL/GenBank/DDBJ whole genome shotgun (WGS) entry which is preliminary data.</text>
</comment>
<name>A0A4S9AU54_AURPU</name>
<proteinExistence type="predicted"/>
<dbReference type="Proteomes" id="UP000304928">
    <property type="component" value="Unassembled WGS sequence"/>
</dbReference>
<dbReference type="AlphaFoldDB" id="A0A4S9AU54"/>
<dbReference type="EMBL" id="QZAR01000291">
    <property type="protein sequence ID" value="THW83276.1"/>
    <property type="molecule type" value="Genomic_DNA"/>
</dbReference>
<sequence>MLNTQQYSTTNFAEQDFQTPLIPADAMIYDWTMTTTQHGIRLGSDMFSNRWCSSKVSCSKPLFSKLLLSRQSQQNLTQQATVQQTFLQQSLAHPSSRATASRKPTPITLSTTWIRMRYSGLQQPGQRTPWSPPDATLSPALLDSSGSLFPTPKHNTEQALHFANTTSQAIHHTEITAQAMQPSAAAAATAAAGEELRIAFSNVEDKAIHLGI</sequence>
<evidence type="ECO:0000313" key="2">
    <source>
        <dbReference type="Proteomes" id="UP000304928"/>
    </source>
</evidence>
<accession>A0A4S9AU54</accession>
<organism evidence="1 2">
    <name type="scientific">Aureobasidium pullulans</name>
    <name type="common">Black yeast</name>
    <name type="synonym">Pullularia pullulans</name>
    <dbReference type="NCBI Taxonomy" id="5580"/>
    <lineage>
        <taxon>Eukaryota</taxon>
        <taxon>Fungi</taxon>
        <taxon>Dikarya</taxon>
        <taxon>Ascomycota</taxon>
        <taxon>Pezizomycotina</taxon>
        <taxon>Dothideomycetes</taxon>
        <taxon>Dothideomycetidae</taxon>
        <taxon>Dothideales</taxon>
        <taxon>Saccotheciaceae</taxon>
        <taxon>Aureobasidium</taxon>
    </lineage>
</organism>
<protein>
    <submittedName>
        <fullName evidence="1">Uncharacterized protein</fullName>
    </submittedName>
</protein>
<reference evidence="1 2" key="1">
    <citation type="submission" date="2018-10" db="EMBL/GenBank/DDBJ databases">
        <title>Fifty Aureobasidium pullulans genomes reveal a recombining polyextremotolerant generalist.</title>
        <authorList>
            <person name="Gostincar C."/>
            <person name="Turk M."/>
            <person name="Zajc J."/>
            <person name="Gunde-Cimerman N."/>
        </authorList>
    </citation>
    <scope>NUCLEOTIDE SEQUENCE [LARGE SCALE GENOMIC DNA]</scope>
    <source>
        <strain evidence="1 2">EXF-10507</strain>
    </source>
</reference>